<feature type="compositionally biased region" description="Low complexity" evidence="3">
    <location>
        <begin position="278"/>
        <end position="299"/>
    </location>
</feature>
<dbReference type="PROSITE" id="PS51782">
    <property type="entry name" value="LYSM"/>
    <property type="match status" value="1"/>
</dbReference>
<evidence type="ECO:0000256" key="2">
    <source>
        <dbReference type="ARBA" id="ARBA00022801"/>
    </source>
</evidence>
<reference evidence="6" key="1">
    <citation type="submission" date="2023-05" db="EMBL/GenBank/DDBJ databases">
        <title>Streptantibioticus silvisoli sp. nov., acidotolerant actinomycetes 1 from pine litter.</title>
        <authorList>
            <person name="Swiecimska M."/>
            <person name="Golinska P."/>
            <person name="Sangal V."/>
            <person name="Wachnowicz B."/>
            <person name="Goodfellow M."/>
        </authorList>
    </citation>
    <scope>NUCLEOTIDE SEQUENCE</scope>
    <source>
        <strain evidence="6">SL13</strain>
    </source>
</reference>
<dbReference type="PANTHER" id="PTHR34700">
    <property type="entry name" value="POTASSIUM BINDING PROTEIN KBP"/>
    <property type="match status" value="1"/>
</dbReference>
<comment type="caution">
    <text evidence="6">The sequence shown here is derived from an EMBL/GenBank/DDBJ whole genome shotgun (WGS) entry which is preliminary data.</text>
</comment>
<dbReference type="InterPro" id="IPR052196">
    <property type="entry name" value="Bact_Kbp"/>
</dbReference>
<dbReference type="Pfam" id="PF06737">
    <property type="entry name" value="Transglycosylas"/>
    <property type="match status" value="1"/>
</dbReference>
<dbReference type="EMBL" id="JABXJJ020000039">
    <property type="protein sequence ID" value="MDI5972953.1"/>
    <property type="molecule type" value="Genomic_DNA"/>
</dbReference>
<feature type="signal peptide" evidence="4">
    <location>
        <begin position="1"/>
        <end position="42"/>
    </location>
</feature>
<evidence type="ECO:0000256" key="1">
    <source>
        <dbReference type="ARBA" id="ARBA00010830"/>
    </source>
</evidence>
<protein>
    <submittedName>
        <fullName evidence="6">Transglycosylase family protein</fullName>
    </submittedName>
</protein>
<keyword evidence="4" id="KW-0732">Signal</keyword>
<dbReference type="CDD" id="cd13925">
    <property type="entry name" value="RPF"/>
    <property type="match status" value="1"/>
</dbReference>
<dbReference type="GO" id="GO:0016787">
    <property type="term" value="F:hydrolase activity"/>
    <property type="evidence" value="ECO:0007669"/>
    <property type="project" value="UniProtKB-KW"/>
</dbReference>
<feature type="domain" description="LysM" evidence="5">
    <location>
        <begin position="343"/>
        <end position="392"/>
    </location>
</feature>
<dbReference type="InterPro" id="IPR010618">
    <property type="entry name" value="RPF"/>
</dbReference>
<dbReference type="InterPro" id="IPR036779">
    <property type="entry name" value="LysM_dom_sf"/>
</dbReference>
<dbReference type="PANTHER" id="PTHR34700:SF4">
    <property type="entry name" value="PHAGE-LIKE ELEMENT PBSX PROTEIN XKDP"/>
    <property type="match status" value="1"/>
</dbReference>
<dbReference type="InterPro" id="IPR023346">
    <property type="entry name" value="Lysozyme-like_dom_sf"/>
</dbReference>
<name>A0AA90H8S0_9ACTN</name>
<gene>
    <name evidence="6" type="ORF">POF50_027010</name>
</gene>
<dbReference type="AlphaFoldDB" id="A0AA90H8S0"/>
<feature type="compositionally biased region" description="Low complexity" evidence="3">
    <location>
        <begin position="160"/>
        <end position="247"/>
    </location>
</feature>
<organism evidence="6">
    <name type="scientific">Streptantibioticus silvisoli</name>
    <dbReference type="NCBI Taxonomy" id="2705255"/>
    <lineage>
        <taxon>Bacteria</taxon>
        <taxon>Bacillati</taxon>
        <taxon>Actinomycetota</taxon>
        <taxon>Actinomycetes</taxon>
        <taxon>Kitasatosporales</taxon>
        <taxon>Streptomycetaceae</taxon>
        <taxon>Streptantibioticus</taxon>
    </lineage>
</organism>
<keyword evidence="2" id="KW-0378">Hydrolase</keyword>
<dbReference type="CDD" id="cd00118">
    <property type="entry name" value="LysM"/>
    <property type="match status" value="1"/>
</dbReference>
<feature type="region of interest" description="Disordered" evidence="3">
    <location>
        <begin position="267"/>
        <end position="333"/>
    </location>
</feature>
<dbReference type="SMART" id="SM00257">
    <property type="entry name" value="LysM"/>
    <property type="match status" value="1"/>
</dbReference>
<feature type="chain" id="PRO_5041738567" evidence="4">
    <location>
        <begin position="43"/>
        <end position="393"/>
    </location>
</feature>
<dbReference type="InterPro" id="IPR018392">
    <property type="entry name" value="LysM"/>
</dbReference>
<dbReference type="Gene3D" id="1.10.530.10">
    <property type="match status" value="1"/>
</dbReference>
<evidence type="ECO:0000313" key="6">
    <source>
        <dbReference type="EMBL" id="MDI5972953.1"/>
    </source>
</evidence>
<dbReference type="SUPFAM" id="SSF53955">
    <property type="entry name" value="Lysozyme-like"/>
    <property type="match status" value="1"/>
</dbReference>
<dbReference type="SUPFAM" id="SSF54106">
    <property type="entry name" value="LysM domain"/>
    <property type="match status" value="1"/>
</dbReference>
<feature type="region of interest" description="Disordered" evidence="3">
    <location>
        <begin position="128"/>
        <end position="247"/>
    </location>
</feature>
<evidence type="ECO:0000259" key="5">
    <source>
        <dbReference type="PROSITE" id="PS51782"/>
    </source>
</evidence>
<accession>A0AA90H8S0</accession>
<sequence length="393" mass="36712">MRTSGNGAHRRPRQAPRFVVTVGATGAGIALPLLTSAGAAHAATTSTWDRVAACETGGTWSAASDGFAGGLALTRSVWQANGGAAYAASPDLASRQEQIAVAQRILDAEGPGYWGECAITAGLARGGAAPDVDPGSGPATPDPGTGLLGGLLGGPPPTSAPAASGPASAAPAHTASGAAPSKRPATGSATGSGRAATGSSATATDPGTSTTAPATAPATAPTDPSTTAPITAPGTSTAGSAGASGSAGVAGTSGVLGGVLGGGVSPSGASTVPGAPNSSATSGDSGSSGDSSVPGVADSAGAPSGRHAKPGAATDGEQGGAGGASRGAHARPGMAEAGEAALSAYTVQPGDNLYEIATKHSLPGGWPALFDANHATVGHDPGLIRPGQHLTLG</sequence>
<proteinExistence type="inferred from homology"/>
<comment type="similarity">
    <text evidence="1">Belongs to the transglycosylase family. Rpf subfamily.</text>
</comment>
<dbReference type="Pfam" id="PF01476">
    <property type="entry name" value="LysM"/>
    <property type="match status" value="1"/>
</dbReference>
<evidence type="ECO:0000256" key="3">
    <source>
        <dbReference type="SAM" id="MobiDB-lite"/>
    </source>
</evidence>
<dbReference type="Gene3D" id="3.10.350.10">
    <property type="entry name" value="LysM domain"/>
    <property type="match status" value="1"/>
</dbReference>
<evidence type="ECO:0000256" key="4">
    <source>
        <dbReference type="SAM" id="SignalP"/>
    </source>
</evidence>
<dbReference type="RefSeq" id="WP_271312748.1">
    <property type="nucleotide sequence ID" value="NZ_JABXJJ020000039.1"/>
</dbReference>